<dbReference type="AlphaFoldDB" id="A0A3B5ZSH1"/>
<dbReference type="Proteomes" id="UP000019116">
    <property type="component" value="Chromosome 1D"/>
</dbReference>
<dbReference type="Gramene" id="TraesCS1D02G160400.1">
    <property type="protein sequence ID" value="TraesCS1D02G160400.1"/>
    <property type="gene ID" value="TraesCS1D02G160400"/>
</dbReference>
<evidence type="ECO:0000256" key="1">
    <source>
        <dbReference type="SAM" id="MobiDB-lite"/>
    </source>
</evidence>
<reference evidence="2" key="1">
    <citation type="submission" date="2018-08" db="EMBL/GenBank/DDBJ databases">
        <authorList>
            <person name="Rossello M."/>
        </authorList>
    </citation>
    <scope>NUCLEOTIDE SEQUENCE [LARGE SCALE GENOMIC DNA]</scope>
    <source>
        <strain evidence="2">cv. Chinese Spring</strain>
    </source>
</reference>
<protein>
    <submittedName>
        <fullName evidence="2">Uncharacterized protein</fullName>
    </submittedName>
</protein>
<organism evidence="2">
    <name type="scientific">Triticum aestivum</name>
    <name type="common">Wheat</name>
    <dbReference type="NCBI Taxonomy" id="4565"/>
    <lineage>
        <taxon>Eukaryota</taxon>
        <taxon>Viridiplantae</taxon>
        <taxon>Streptophyta</taxon>
        <taxon>Embryophyta</taxon>
        <taxon>Tracheophyta</taxon>
        <taxon>Spermatophyta</taxon>
        <taxon>Magnoliopsida</taxon>
        <taxon>Liliopsida</taxon>
        <taxon>Poales</taxon>
        <taxon>Poaceae</taxon>
        <taxon>BOP clade</taxon>
        <taxon>Pooideae</taxon>
        <taxon>Triticodae</taxon>
        <taxon>Triticeae</taxon>
        <taxon>Triticinae</taxon>
        <taxon>Triticum</taxon>
    </lineage>
</organism>
<dbReference type="STRING" id="4565.A0A3B5ZSH1"/>
<proteinExistence type="predicted"/>
<dbReference type="Gramene" id="TraesCLE_scaffold_028330_01G000300.1">
    <property type="protein sequence ID" value="TraesCLE_scaffold_028330_01G000300.1"/>
    <property type="gene ID" value="TraesCLE_scaffold_028330_01G000300"/>
</dbReference>
<keyword evidence="3" id="KW-1185">Reference proteome</keyword>
<dbReference type="EnsemblPlants" id="TraesCS1D02G160400.1">
    <property type="protein sequence ID" value="TraesCS1D02G160400.1"/>
    <property type="gene ID" value="TraesCS1D02G160400"/>
</dbReference>
<sequence>MAIYDTLFSQLDVTLSQLLVIDRDFRDPSFGLRLHETEFCSRLTVKILFVKYGDPYSGISEASLCLLSHQQAVIQSLVHQRPSTRTMLTAKESSFPTADSRNRSCAHQG</sequence>
<feature type="region of interest" description="Disordered" evidence="1">
    <location>
        <begin position="85"/>
        <end position="109"/>
    </location>
</feature>
<dbReference type="Gramene" id="TraesROB_scaffold_035736_01G000300.1">
    <property type="protein sequence ID" value="TraesROB_scaffold_035736_01G000300.1"/>
    <property type="gene ID" value="TraesROB_scaffold_035736_01G000300"/>
</dbReference>
<dbReference type="Gramene" id="TraesRN1D0100441100.1">
    <property type="protein sequence ID" value="TraesRN1D0100441100.1"/>
    <property type="gene ID" value="TraesRN1D0100441100"/>
</dbReference>
<evidence type="ECO:0000313" key="2">
    <source>
        <dbReference type="EnsemblPlants" id="TraesCS1D02G160400.1"/>
    </source>
</evidence>
<dbReference type="OrthoDB" id="409889at2759"/>
<name>A0A3B5ZSH1_WHEAT</name>
<dbReference type="PaxDb" id="4565-Traes_1DL_2E85568A1.2"/>
<dbReference type="Gramene" id="TraesCS1D03G0414200.1">
    <property type="protein sequence ID" value="TraesCS1D03G0414200.1.CDS"/>
    <property type="gene ID" value="TraesCS1D03G0414200"/>
</dbReference>
<accession>A0A3B5ZSH1</accession>
<dbReference type="SMR" id="A0A3B5ZSH1"/>
<reference evidence="2" key="2">
    <citation type="submission" date="2018-10" db="UniProtKB">
        <authorList>
            <consortium name="EnsemblPlants"/>
        </authorList>
    </citation>
    <scope>IDENTIFICATION</scope>
</reference>
<evidence type="ECO:0000313" key="3">
    <source>
        <dbReference type="Proteomes" id="UP000019116"/>
    </source>
</evidence>